<evidence type="ECO:0000313" key="2">
    <source>
        <dbReference type="Proteomes" id="UP000192491"/>
    </source>
</evidence>
<reference evidence="1 2" key="1">
    <citation type="submission" date="2017-01" db="EMBL/GenBank/DDBJ databases">
        <title>Novel large sulfur bacteria in the metagenomes of groundwater-fed chemosynthetic microbial mats in the Lake Huron basin.</title>
        <authorList>
            <person name="Sharrar A.M."/>
            <person name="Flood B.E."/>
            <person name="Bailey J.V."/>
            <person name="Jones D.S."/>
            <person name="Biddanda B."/>
            <person name="Ruberg S.A."/>
            <person name="Marcus D.N."/>
            <person name="Dick G.J."/>
        </authorList>
    </citation>
    <scope>NUCLEOTIDE SEQUENCE [LARGE SCALE GENOMIC DNA]</scope>
    <source>
        <strain evidence="1">A8</strain>
    </source>
</reference>
<protein>
    <submittedName>
        <fullName evidence="1">Uncharacterized protein</fullName>
    </submittedName>
</protein>
<dbReference type="EMBL" id="MTEJ01000002">
    <property type="protein sequence ID" value="OQX16871.1"/>
    <property type="molecule type" value="Genomic_DNA"/>
</dbReference>
<proteinExistence type="predicted"/>
<name>A0A1Y1QZH4_9GAMM</name>
<gene>
    <name evidence="1" type="ORF">BWK73_02760</name>
</gene>
<comment type="caution">
    <text evidence="1">The sequence shown here is derived from an EMBL/GenBank/DDBJ whole genome shotgun (WGS) entry which is preliminary data.</text>
</comment>
<organism evidence="1 2">
    <name type="scientific">Thiothrix lacustris</name>
    <dbReference type="NCBI Taxonomy" id="525917"/>
    <lineage>
        <taxon>Bacteria</taxon>
        <taxon>Pseudomonadati</taxon>
        <taxon>Pseudomonadota</taxon>
        <taxon>Gammaproteobacteria</taxon>
        <taxon>Thiotrichales</taxon>
        <taxon>Thiotrichaceae</taxon>
        <taxon>Thiothrix</taxon>
    </lineage>
</organism>
<evidence type="ECO:0000313" key="1">
    <source>
        <dbReference type="EMBL" id="OQX16871.1"/>
    </source>
</evidence>
<accession>A0A1Y1QZH4</accession>
<dbReference type="Proteomes" id="UP000192491">
    <property type="component" value="Unassembled WGS sequence"/>
</dbReference>
<dbReference type="AlphaFoldDB" id="A0A1Y1QZH4"/>
<sequence length="88" mass="10421">MRMSSPWREAFEAYFRAYVYGKEIIDQVSCFIDQSRDVAMQQAHEMIGIDCLVSDEIIRRMGSESSFSSQIFIDTYLIMRKLRMVNDY</sequence>